<evidence type="ECO:0000313" key="2">
    <source>
        <dbReference type="EMBL" id="OJD20151.1"/>
    </source>
</evidence>
<evidence type="ECO:0000256" key="1">
    <source>
        <dbReference type="SAM" id="MobiDB-lite"/>
    </source>
</evidence>
<dbReference type="Proteomes" id="UP000242791">
    <property type="component" value="Unassembled WGS sequence"/>
</dbReference>
<organism evidence="2 3">
    <name type="scientific">Blastomyces percursus</name>
    <dbReference type="NCBI Taxonomy" id="1658174"/>
    <lineage>
        <taxon>Eukaryota</taxon>
        <taxon>Fungi</taxon>
        <taxon>Dikarya</taxon>
        <taxon>Ascomycota</taxon>
        <taxon>Pezizomycotina</taxon>
        <taxon>Eurotiomycetes</taxon>
        <taxon>Eurotiomycetidae</taxon>
        <taxon>Onygenales</taxon>
        <taxon>Ajellomycetaceae</taxon>
        <taxon>Blastomyces</taxon>
    </lineage>
</organism>
<dbReference type="AlphaFoldDB" id="A0A1J9QVB3"/>
<comment type="caution">
    <text evidence="2">The sequence shown here is derived from an EMBL/GenBank/DDBJ whole genome shotgun (WGS) entry which is preliminary data.</text>
</comment>
<gene>
    <name evidence="2" type="ORF">ACJ73_08519</name>
</gene>
<accession>A0A1J9QVB3</accession>
<evidence type="ECO:0000313" key="3">
    <source>
        <dbReference type="Proteomes" id="UP000242791"/>
    </source>
</evidence>
<feature type="compositionally biased region" description="Low complexity" evidence="1">
    <location>
        <begin position="34"/>
        <end position="49"/>
    </location>
</feature>
<feature type="region of interest" description="Disordered" evidence="1">
    <location>
        <begin position="1"/>
        <end position="50"/>
    </location>
</feature>
<dbReference type="EMBL" id="LGTZ01002036">
    <property type="protein sequence ID" value="OJD20151.1"/>
    <property type="molecule type" value="Genomic_DNA"/>
</dbReference>
<dbReference type="STRING" id="1658174.A0A1J9QVB3"/>
<keyword evidence="3" id="KW-1185">Reference proteome</keyword>
<protein>
    <submittedName>
        <fullName evidence="2">Uncharacterized protein</fullName>
    </submittedName>
</protein>
<name>A0A1J9QVB3_9EURO</name>
<proteinExistence type="predicted"/>
<dbReference type="VEuPathDB" id="FungiDB:ACJ73_08519"/>
<sequence length="121" mass="12715">MPSLENPERGPSFPHDPAHLTSNEPPPLEGGATGTSPSSPDTTTTNSDGNLEEFLTLPVLQNDNNIPIDPAILADDRPLSFSHLSGKATAPQSRTRTVHIPNSLCLCSSTCPTIIKFSGGV</sequence>
<reference evidence="2 3" key="1">
    <citation type="submission" date="2015-08" db="EMBL/GenBank/DDBJ databases">
        <title>Emmonsia species relationships and genome sequence.</title>
        <authorList>
            <person name="Cuomo C.A."/>
            <person name="Schwartz I.S."/>
            <person name="Kenyon C."/>
            <person name="De Hoog G.S."/>
            <person name="Govender N.P."/>
            <person name="Botha A."/>
            <person name="Moreno L."/>
            <person name="De Vries M."/>
            <person name="Munoz J.F."/>
            <person name="Stielow J.B."/>
        </authorList>
    </citation>
    <scope>NUCLEOTIDE SEQUENCE [LARGE SCALE GENOMIC DNA]</scope>
    <source>
        <strain evidence="2 3">EI222</strain>
    </source>
</reference>